<dbReference type="InParanoid" id="C5E2F7"/>
<dbReference type="GO" id="GO:0000076">
    <property type="term" value="P:DNA replication checkpoint signaling"/>
    <property type="evidence" value="ECO:0007669"/>
    <property type="project" value="TreeGrafter"/>
</dbReference>
<name>C5E2F7_LACTC</name>
<dbReference type="PANTHER" id="PTHR15237:SF0">
    <property type="entry name" value="CELL CYCLE CHECKPOINT CONTROL PROTEIN"/>
    <property type="match status" value="1"/>
</dbReference>
<evidence type="ECO:0000313" key="2">
    <source>
        <dbReference type="EMBL" id="CAR30218.1"/>
    </source>
</evidence>
<dbReference type="EMBL" id="CU928180">
    <property type="protein sequence ID" value="CAR30218.1"/>
    <property type="molecule type" value="Genomic_DNA"/>
</dbReference>
<gene>
    <name evidence="2" type="ordered locus">KLTH0H04576g</name>
</gene>
<dbReference type="GO" id="GO:0031573">
    <property type="term" value="P:mitotic intra-S DNA damage checkpoint signaling"/>
    <property type="evidence" value="ECO:0007669"/>
    <property type="project" value="InterPro"/>
</dbReference>
<proteinExistence type="predicted"/>
<evidence type="ECO:0000256" key="1">
    <source>
        <dbReference type="SAM" id="MobiDB-lite"/>
    </source>
</evidence>
<evidence type="ECO:0000313" key="3">
    <source>
        <dbReference type="Proteomes" id="UP000002036"/>
    </source>
</evidence>
<dbReference type="OrthoDB" id="3992718at2759"/>
<reference evidence="2 3" key="1">
    <citation type="journal article" date="2009" name="Genome Res.">
        <title>Comparative genomics of protoploid Saccharomycetaceae.</title>
        <authorList>
            <consortium name="The Genolevures Consortium"/>
            <person name="Souciet J.-L."/>
            <person name="Dujon B."/>
            <person name="Gaillardin C."/>
            <person name="Johnston M."/>
            <person name="Baret P.V."/>
            <person name="Cliften P."/>
            <person name="Sherman D.J."/>
            <person name="Weissenbach J."/>
            <person name="Westhof E."/>
            <person name="Wincker P."/>
            <person name="Jubin C."/>
            <person name="Poulain J."/>
            <person name="Barbe V."/>
            <person name="Segurens B."/>
            <person name="Artiguenave F."/>
            <person name="Anthouard V."/>
            <person name="Vacherie B."/>
            <person name="Val M.-E."/>
            <person name="Fulton R.S."/>
            <person name="Minx P."/>
            <person name="Wilson R."/>
            <person name="Durrens P."/>
            <person name="Jean G."/>
            <person name="Marck C."/>
            <person name="Martin T."/>
            <person name="Nikolski M."/>
            <person name="Rolland T."/>
            <person name="Seret M.-L."/>
            <person name="Casaregola S."/>
            <person name="Despons L."/>
            <person name="Fairhead C."/>
            <person name="Fischer G."/>
            <person name="Lafontaine I."/>
            <person name="Leh V."/>
            <person name="Lemaire M."/>
            <person name="de Montigny J."/>
            <person name="Neuveglise C."/>
            <person name="Thierry A."/>
            <person name="Blanc-Lenfle I."/>
            <person name="Bleykasten C."/>
            <person name="Diffels J."/>
            <person name="Fritsch E."/>
            <person name="Frangeul L."/>
            <person name="Goeffon A."/>
            <person name="Jauniaux N."/>
            <person name="Kachouri-Lafond R."/>
            <person name="Payen C."/>
            <person name="Potier S."/>
            <person name="Pribylova L."/>
            <person name="Ozanne C."/>
            <person name="Richard G.-F."/>
            <person name="Sacerdot C."/>
            <person name="Straub M.-L."/>
            <person name="Talla E."/>
        </authorList>
    </citation>
    <scope>NUCLEOTIDE SEQUENCE [LARGE SCALE GENOMIC DNA]</scope>
    <source>
        <strain evidence="3">ATCC 56472 / CBS 6340 / NRRL Y-8284</strain>
    </source>
</reference>
<protein>
    <submittedName>
        <fullName evidence="2">KLTH0H04576p</fullName>
    </submittedName>
</protein>
<dbReference type="GO" id="GO:0030896">
    <property type="term" value="C:checkpoint clamp complex"/>
    <property type="evidence" value="ECO:0007669"/>
    <property type="project" value="InterPro"/>
</dbReference>
<dbReference type="eggNOG" id="ENOG502QT39">
    <property type="taxonomic scope" value="Eukaryota"/>
</dbReference>
<feature type="region of interest" description="Disordered" evidence="1">
    <location>
        <begin position="510"/>
        <end position="544"/>
    </location>
</feature>
<dbReference type="OMA" id="EHYCLFT"/>
<dbReference type="RefSeq" id="XP_002556080.1">
    <property type="nucleotide sequence ID" value="XM_002556034.1"/>
</dbReference>
<dbReference type="GO" id="GO:0071479">
    <property type="term" value="P:cellular response to ionizing radiation"/>
    <property type="evidence" value="ECO:0007669"/>
    <property type="project" value="TreeGrafter"/>
</dbReference>
<organism evidence="2 3">
    <name type="scientific">Lachancea thermotolerans (strain ATCC 56472 / CBS 6340 / NRRL Y-8284)</name>
    <name type="common">Yeast</name>
    <name type="synonym">Kluyveromyces thermotolerans</name>
    <dbReference type="NCBI Taxonomy" id="559295"/>
    <lineage>
        <taxon>Eukaryota</taxon>
        <taxon>Fungi</taxon>
        <taxon>Dikarya</taxon>
        <taxon>Ascomycota</taxon>
        <taxon>Saccharomycotina</taxon>
        <taxon>Saccharomycetes</taxon>
        <taxon>Saccharomycetales</taxon>
        <taxon>Saccharomycetaceae</taxon>
        <taxon>Lachancea</taxon>
    </lineage>
</organism>
<feature type="compositionally biased region" description="Basic and acidic residues" evidence="1">
    <location>
        <begin position="425"/>
        <end position="437"/>
    </location>
</feature>
<sequence length="544" mass="62437">MIFKASIIKAENHSVWRRAVQMLSTLHEDIKLTITSSELIVWSMNSADTSMSQIRFKRNFFDEYEFQPENTVFGEDGLQQVEDRALVVHKLYSFKTNGKHLSVLFRKPENDNIKSLELAIHNGAACPESLANKLQITIHTENLMLKEYVPHIIPIKYDPIVINLRYKKRFLEVYGSSSETQEEQLDPRLLEIFRKFDRELSESYFNNDIVSNTKRSRDLVPEDEINYLCCNIQLLKNFIDSCNTGATEEVKLEVSLSKLCLTAFTRGVYSKNNDILRNAMRASNTVGTSDLEHYCLFTTTGDDDQRRPPSKVVSFGMKDFRNFINTVAFWRNDQEIHMWFCRPGDPVFLELDKDDLCLELVQVTSSNEDLVPSGNKIKTQTTSPLKEIVHIKLGSPRKSPLKGLTPSKTPSSNETTSPLKPKTLFVKEKSFDADQQRWKNPVRGKRLPDSQEEIPKSLHHAPNEPAFKAQRTQTTIEWGQSVPESANDAAATALDQRDLLKQEKRKFLQNIRNEREKDVEKDEPTQGVDEFGPTQVDKPKGLFD</sequence>
<feature type="compositionally biased region" description="Polar residues" evidence="1">
    <location>
        <begin position="406"/>
        <end position="418"/>
    </location>
</feature>
<dbReference type="GeneID" id="8294393"/>
<dbReference type="PRINTS" id="PR02063">
    <property type="entry name" value="DNADAMAGECP1"/>
</dbReference>
<dbReference type="KEGG" id="lth:KLTH0H04576g"/>
<dbReference type="Proteomes" id="UP000002036">
    <property type="component" value="Chromosome H"/>
</dbReference>
<dbReference type="GO" id="GO:0051321">
    <property type="term" value="P:meiotic cell cycle"/>
    <property type="evidence" value="ECO:0007669"/>
    <property type="project" value="InterPro"/>
</dbReference>
<dbReference type="PANTHER" id="PTHR15237">
    <property type="entry name" value="DNA REPAIR PROTEIN RAD9"/>
    <property type="match status" value="1"/>
</dbReference>
<accession>C5E2F7</accession>
<dbReference type="InterPro" id="IPR026217">
    <property type="entry name" value="Ddc1"/>
</dbReference>
<dbReference type="FunCoup" id="C5E2F7">
    <property type="interactions" value="197"/>
</dbReference>
<dbReference type="AlphaFoldDB" id="C5E2F7"/>
<dbReference type="HOGENOM" id="CLU_490204_0_0_1"/>
<dbReference type="InterPro" id="IPR007268">
    <property type="entry name" value="Rad9/Ddc1"/>
</dbReference>
<dbReference type="STRING" id="559295.C5E2F7"/>
<dbReference type="InterPro" id="IPR046938">
    <property type="entry name" value="DNA_clamp_sf"/>
</dbReference>
<keyword evidence="3" id="KW-1185">Reference proteome</keyword>
<feature type="region of interest" description="Disordered" evidence="1">
    <location>
        <begin position="396"/>
        <end position="450"/>
    </location>
</feature>
<dbReference type="SUPFAM" id="SSF55979">
    <property type="entry name" value="DNA clamp"/>
    <property type="match status" value="1"/>
</dbReference>
<dbReference type="GO" id="GO:0000725">
    <property type="term" value="P:recombinational repair"/>
    <property type="evidence" value="ECO:0007669"/>
    <property type="project" value="InterPro"/>
</dbReference>
<dbReference type="Gene3D" id="3.70.10.10">
    <property type="match status" value="2"/>
</dbReference>
<feature type="compositionally biased region" description="Basic and acidic residues" evidence="1">
    <location>
        <begin position="510"/>
        <end position="524"/>
    </location>
</feature>